<dbReference type="InterPro" id="IPR040125">
    <property type="entry name" value="Squalene_monox"/>
</dbReference>
<keyword evidence="10" id="KW-0256">Endoplasmic reticulum</keyword>
<evidence type="ECO:0000256" key="5">
    <source>
        <dbReference type="ARBA" id="ARBA00022630"/>
    </source>
</evidence>
<dbReference type="InterPro" id="IPR036188">
    <property type="entry name" value="FAD/NAD-bd_sf"/>
</dbReference>
<comment type="catalytic activity">
    <reaction evidence="10">
        <text>squalene + reduced [NADPH--hemoprotein reductase] + O2 = (S)-2,3-epoxysqualene + oxidized [NADPH--hemoprotein reductase] + H2O + H(+)</text>
        <dbReference type="Rhea" id="RHEA:25282"/>
        <dbReference type="Rhea" id="RHEA-COMP:11964"/>
        <dbReference type="Rhea" id="RHEA-COMP:11965"/>
        <dbReference type="ChEBI" id="CHEBI:15377"/>
        <dbReference type="ChEBI" id="CHEBI:15378"/>
        <dbReference type="ChEBI" id="CHEBI:15379"/>
        <dbReference type="ChEBI" id="CHEBI:15440"/>
        <dbReference type="ChEBI" id="CHEBI:15441"/>
        <dbReference type="ChEBI" id="CHEBI:57618"/>
        <dbReference type="ChEBI" id="CHEBI:58210"/>
        <dbReference type="EC" id="1.14.14.17"/>
    </reaction>
</comment>
<name>A0AAD6Y0E5_9AGAR</name>
<dbReference type="PANTHER" id="PTHR10835">
    <property type="entry name" value="SQUALENE MONOOXYGENASE"/>
    <property type="match status" value="1"/>
</dbReference>
<dbReference type="GO" id="GO:0006696">
    <property type="term" value="P:ergosterol biosynthetic process"/>
    <property type="evidence" value="ECO:0007669"/>
    <property type="project" value="TreeGrafter"/>
</dbReference>
<feature type="transmembrane region" description="Helical" evidence="10">
    <location>
        <begin position="503"/>
        <end position="523"/>
    </location>
</feature>
<evidence type="ECO:0000256" key="9">
    <source>
        <dbReference type="ARBA" id="ARBA00023136"/>
    </source>
</evidence>
<keyword evidence="5 10" id="KW-0285">Flavoprotein</keyword>
<evidence type="ECO:0000313" key="12">
    <source>
        <dbReference type="EMBL" id="KAJ7104516.1"/>
    </source>
</evidence>
<protein>
    <recommendedName>
        <fullName evidence="4 10">Squalene monooxygenase</fullName>
        <ecNumber evidence="4 10">1.14.14.17</ecNumber>
    </recommendedName>
</protein>
<dbReference type="PANTHER" id="PTHR10835:SF0">
    <property type="entry name" value="SQUALENE MONOOXYGENASE"/>
    <property type="match status" value="1"/>
</dbReference>
<evidence type="ECO:0000313" key="13">
    <source>
        <dbReference type="Proteomes" id="UP001222325"/>
    </source>
</evidence>
<evidence type="ECO:0000256" key="6">
    <source>
        <dbReference type="ARBA" id="ARBA00022827"/>
    </source>
</evidence>
<feature type="transmembrane region" description="Helical" evidence="10">
    <location>
        <begin position="464"/>
        <end position="483"/>
    </location>
</feature>
<evidence type="ECO:0000256" key="8">
    <source>
        <dbReference type="ARBA" id="ARBA00023002"/>
    </source>
</evidence>
<dbReference type="InterPro" id="IPR013698">
    <property type="entry name" value="Squalene_epoxidase"/>
</dbReference>
<comment type="function">
    <text evidence="10">Catalyzes the stereospecific oxidation of squalene to (S)-2,3-epoxysqualene, and is considered to be a rate-limiting enzyme in steroid biosynthesis.</text>
</comment>
<accession>A0AAD6Y0E5</accession>
<comment type="caution">
    <text evidence="12">The sequence shown here is derived from an EMBL/GenBank/DDBJ whole genome shotgun (WGS) entry which is preliminary data.</text>
</comment>
<gene>
    <name evidence="12" type="ORF">B0H15DRAFT_1016837</name>
</gene>
<evidence type="ECO:0000256" key="7">
    <source>
        <dbReference type="ARBA" id="ARBA00022848"/>
    </source>
</evidence>
<feature type="transmembrane region" description="Helical" evidence="10">
    <location>
        <begin position="415"/>
        <end position="436"/>
    </location>
</feature>
<dbReference type="GO" id="GO:0004506">
    <property type="term" value="F:squalene monooxygenase activity"/>
    <property type="evidence" value="ECO:0007669"/>
    <property type="project" value="UniProtKB-UniRule"/>
</dbReference>
<evidence type="ECO:0000259" key="11">
    <source>
        <dbReference type="Pfam" id="PF08491"/>
    </source>
</evidence>
<comment type="subcellular location">
    <subcellularLocation>
        <location evidence="10">Endoplasmic reticulum membrane</location>
        <topology evidence="10">Multi-pass membrane protein</topology>
    </subcellularLocation>
    <subcellularLocation>
        <location evidence="2">Microsome membrane</location>
        <topology evidence="2">Multi-pass membrane protein</topology>
    </subcellularLocation>
</comment>
<comment type="cofactor">
    <cofactor evidence="1 10">
        <name>FAD</name>
        <dbReference type="ChEBI" id="CHEBI:57692"/>
    </cofactor>
</comment>
<keyword evidence="6 10" id="KW-0274">FAD</keyword>
<dbReference type="Gene3D" id="3.50.50.60">
    <property type="entry name" value="FAD/NAD(P)-binding domain"/>
    <property type="match status" value="1"/>
</dbReference>
<proteinExistence type="inferred from homology"/>
<dbReference type="EMBL" id="JARJCN010000001">
    <property type="protein sequence ID" value="KAJ7104516.1"/>
    <property type="molecule type" value="Genomic_DNA"/>
</dbReference>
<dbReference type="SUPFAM" id="SSF51905">
    <property type="entry name" value="FAD/NAD(P)-binding domain"/>
    <property type="match status" value="1"/>
</dbReference>
<sequence>MWKTHYDVLIVGAGVAGSALAHALATLPREKPLRIALLERSLAEPNRIVGELLQPGGVSALQELGLEACLENIDAVHVKGYCVVTGDRSVHIPYPDTKEGRSFHHGRFIMNLRDAARRAAGVDIIEATVTGLVHRHFEERVIGVHALRKDGTTSGEDGEKATFFADLVVVADGCFSNFRTSVIGRTAGKASTRSHFVGLVLDNAPLPLQEHGTVVLTHDAGPVLLYQIAKHDTRMLIDVKHPVPSEADLKAHIRAKIVPQLPLPLRCAVDAALAKDRLRRMPNSILPAVQQGTAATPAGILLLGDAWNMRHPLTGGGMTVALNDVVLLRTLFGALPDFKDCAQTARAIRTWHWRRKPVAATVNILSVALYDLFAGDDTDLAVLRTGCLGYLERGGACVSGPAALLSVVVPSPLLLAWHFFAVALYSIWLLFALPYATPGLRGKPREIAPSFDEYPRLFRRSVQVLNTACRVFLPLVYAELRWWAPAPPPKPPAEPTFEMPVTLTVYIVWFVVPLVLWTLLLLYT</sequence>
<feature type="domain" description="Squalene epoxidase" evidence="11">
    <location>
        <begin position="164"/>
        <end position="431"/>
    </location>
</feature>
<keyword evidence="9 10" id="KW-0472">Membrane</keyword>
<dbReference type="Proteomes" id="UP001222325">
    <property type="component" value="Unassembled WGS sequence"/>
</dbReference>
<keyword evidence="13" id="KW-1185">Reference proteome</keyword>
<evidence type="ECO:0000256" key="2">
    <source>
        <dbReference type="ARBA" id="ARBA00004154"/>
    </source>
</evidence>
<dbReference type="PRINTS" id="PR00420">
    <property type="entry name" value="RNGMNOXGNASE"/>
</dbReference>
<dbReference type="EC" id="1.14.14.17" evidence="4 10"/>
<dbReference type="GO" id="GO:0050660">
    <property type="term" value="F:flavin adenine dinucleotide binding"/>
    <property type="evidence" value="ECO:0007669"/>
    <property type="project" value="UniProtKB-UniRule"/>
</dbReference>
<evidence type="ECO:0000256" key="4">
    <source>
        <dbReference type="ARBA" id="ARBA00012312"/>
    </source>
</evidence>
<reference evidence="12" key="1">
    <citation type="submission" date="2023-03" db="EMBL/GenBank/DDBJ databases">
        <title>Massive genome expansion in bonnet fungi (Mycena s.s.) driven by repeated elements and novel gene families across ecological guilds.</title>
        <authorList>
            <consortium name="Lawrence Berkeley National Laboratory"/>
            <person name="Harder C.B."/>
            <person name="Miyauchi S."/>
            <person name="Viragh M."/>
            <person name="Kuo A."/>
            <person name="Thoen E."/>
            <person name="Andreopoulos B."/>
            <person name="Lu D."/>
            <person name="Skrede I."/>
            <person name="Drula E."/>
            <person name="Henrissat B."/>
            <person name="Morin E."/>
            <person name="Kohler A."/>
            <person name="Barry K."/>
            <person name="LaButti K."/>
            <person name="Morin E."/>
            <person name="Salamov A."/>
            <person name="Lipzen A."/>
            <person name="Mereny Z."/>
            <person name="Hegedus B."/>
            <person name="Baldrian P."/>
            <person name="Stursova M."/>
            <person name="Weitz H."/>
            <person name="Taylor A."/>
            <person name="Grigoriev I.V."/>
            <person name="Nagy L.G."/>
            <person name="Martin F."/>
            <person name="Kauserud H."/>
        </authorList>
    </citation>
    <scope>NUCLEOTIDE SEQUENCE</scope>
    <source>
        <strain evidence="12">CBHHK173m</strain>
    </source>
</reference>
<keyword evidence="7" id="KW-0492">Microsome</keyword>
<dbReference type="GO" id="GO:0005789">
    <property type="term" value="C:endoplasmic reticulum membrane"/>
    <property type="evidence" value="ECO:0007669"/>
    <property type="project" value="UniProtKB-SubCell"/>
</dbReference>
<organism evidence="12 13">
    <name type="scientific">Mycena belliarum</name>
    <dbReference type="NCBI Taxonomy" id="1033014"/>
    <lineage>
        <taxon>Eukaryota</taxon>
        <taxon>Fungi</taxon>
        <taxon>Dikarya</taxon>
        <taxon>Basidiomycota</taxon>
        <taxon>Agaricomycotina</taxon>
        <taxon>Agaricomycetes</taxon>
        <taxon>Agaricomycetidae</taxon>
        <taxon>Agaricales</taxon>
        <taxon>Marasmiineae</taxon>
        <taxon>Mycenaceae</taxon>
        <taxon>Mycena</taxon>
    </lineage>
</organism>
<evidence type="ECO:0000256" key="10">
    <source>
        <dbReference type="RuleBase" id="RU367121"/>
    </source>
</evidence>
<comment type="similarity">
    <text evidence="3 10">Belongs to the squalene monooxygenase family.</text>
</comment>
<keyword evidence="10" id="KW-0812">Transmembrane</keyword>
<dbReference type="Pfam" id="PF08491">
    <property type="entry name" value="SE"/>
    <property type="match status" value="1"/>
</dbReference>
<evidence type="ECO:0000256" key="3">
    <source>
        <dbReference type="ARBA" id="ARBA00008802"/>
    </source>
</evidence>
<keyword evidence="10" id="KW-1133">Transmembrane helix</keyword>
<evidence type="ECO:0000256" key="1">
    <source>
        <dbReference type="ARBA" id="ARBA00001974"/>
    </source>
</evidence>
<keyword evidence="8 10" id="KW-0560">Oxidoreductase</keyword>
<dbReference type="AlphaFoldDB" id="A0AAD6Y0E5"/>